<evidence type="ECO:0000256" key="2">
    <source>
        <dbReference type="ARBA" id="ARBA00022448"/>
    </source>
</evidence>
<dbReference type="PANTHER" id="PTHR43298">
    <property type="entry name" value="MULTIDRUG RESISTANCE PROTEIN NORM-RELATED"/>
    <property type="match status" value="1"/>
</dbReference>
<dbReference type="GO" id="GO:0015297">
    <property type="term" value="F:antiporter activity"/>
    <property type="evidence" value="ECO:0007669"/>
    <property type="project" value="UniProtKB-KW"/>
</dbReference>
<feature type="transmembrane region" description="Helical" evidence="10">
    <location>
        <begin position="92"/>
        <end position="118"/>
    </location>
</feature>
<organism evidence="11 12">
    <name type="scientific">Candidatus Westeberhardia cardiocondylae</name>
    <dbReference type="NCBI Taxonomy" id="1594731"/>
    <lineage>
        <taxon>Bacteria</taxon>
        <taxon>Pseudomonadati</taxon>
        <taxon>Pseudomonadota</taxon>
        <taxon>Gammaproteobacteria</taxon>
        <taxon>Enterobacterales</taxon>
        <taxon>Enterobacteriaceae</taxon>
        <taxon>ant endosymbionts</taxon>
        <taxon>Candidatus Westeberhardia</taxon>
    </lineage>
</organism>
<reference evidence="12" key="1">
    <citation type="submission" date="2015-01" db="EMBL/GenBank/DDBJ databases">
        <authorList>
            <person name="Manzano-Marin A."/>
            <person name="Manzano-Marin A."/>
        </authorList>
    </citation>
    <scope>NUCLEOTIDE SEQUENCE [LARGE SCALE GENOMIC DNA]</scope>
    <source>
        <strain evidence="12">obscurior</strain>
    </source>
</reference>
<dbReference type="Pfam" id="PF01554">
    <property type="entry name" value="MatE"/>
    <property type="match status" value="2"/>
</dbReference>
<gene>
    <name evidence="11" type="primary">mdtK</name>
    <name evidence="11" type="ORF">WEOB_279</name>
</gene>
<evidence type="ECO:0000313" key="11">
    <source>
        <dbReference type="EMBL" id="CEN32219.1"/>
    </source>
</evidence>
<keyword evidence="5 10" id="KW-0812">Transmembrane</keyword>
<feature type="transmembrane region" description="Helical" evidence="10">
    <location>
        <begin position="387"/>
        <end position="407"/>
    </location>
</feature>
<accession>A0A0H5BX71</accession>
<dbReference type="AlphaFoldDB" id="A0A0H5BX71"/>
<feature type="transmembrane region" description="Helical" evidence="10">
    <location>
        <begin position="276"/>
        <end position="301"/>
    </location>
</feature>
<feature type="transmembrane region" description="Helical" evidence="10">
    <location>
        <begin position="419"/>
        <end position="438"/>
    </location>
</feature>
<keyword evidence="4" id="KW-1003">Cell membrane</keyword>
<keyword evidence="3" id="KW-0050">Antiport</keyword>
<proteinExistence type="predicted"/>
<dbReference type="CDD" id="cd13131">
    <property type="entry name" value="MATE_NorM_like"/>
    <property type="match status" value="1"/>
</dbReference>
<feature type="transmembrane region" description="Helical" evidence="10">
    <location>
        <begin position="238"/>
        <end position="264"/>
    </location>
</feature>
<feature type="transmembrane region" description="Helical" evidence="10">
    <location>
        <begin position="53"/>
        <end position="72"/>
    </location>
</feature>
<evidence type="ECO:0000256" key="7">
    <source>
        <dbReference type="ARBA" id="ARBA00023065"/>
    </source>
</evidence>
<dbReference type="PIRSF" id="PIRSF006603">
    <property type="entry name" value="DinF"/>
    <property type="match status" value="1"/>
</dbReference>
<evidence type="ECO:0000256" key="10">
    <source>
        <dbReference type="SAM" id="Phobius"/>
    </source>
</evidence>
<keyword evidence="8 10" id="KW-0472">Membrane</keyword>
<protein>
    <recommendedName>
        <fullName evidence="9">Multidrug-efflux transporter</fullName>
    </recommendedName>
</protein>
<dbReference type="PANTHER" id="PTHR43298:SF2">
    <property type="entry name" value="FMN_FAD EXPORTER YEEO-RELATED"/>
    <property type="match status" value="1"/>
</dbReference>
<feature type="transmembrane region" description="Helical" evidence="10">
    <location>
        <begin position="159"/>
        <end position="179"/>
    </location>
</feature>
<dbReference type="InterPro" id="IPR002528">
    <property type="entry name" value="MATE_fam"/>
</dbReference>
<evidence type="ECO:0000256" key="5">
    <source>
        <dbReference type="ARBA" id="ARBA00022692"/>
    </source>
</evidence>
<feature type="transmembrane region" description="Helical" evidence="10">
    <location>
        <begin position="313"/>
        <end position="336"/>
    </location>
</feature>
<dbReference type="STRING" id="1594731.WEOB_279"/>
<feature type="transmembrane region" description="Helical" evidence="10">
    <location>
        <begin position="348"/>
        <end position="366"/>
    </location>
</feature>
<dbReference type="Proteomes" id="UP000242753">
    <property type="component" value="Chromosome I"/>
</dbReference>
<evidence type="ECO:0000256" key="3">
    <source>
        <dbReference type="ARBA" id="ARBA00022449"/>
    </source>
</evidence>
<keyword evidence="7" id="KW-0406">Ion transport</keyword>
<comment type="subcellular location">
    <subcellularLocation>
        <location evidence="1">Cell inner membrane</location>
        <topology evidence="1">Multi-pass membrane protein</topology>
    </subcellularLocation>
</comment>
<dbReference type="PATRIC" id="fig|1594731.3.peg.259"/>
<dbReference type="KEGG" id="wca:WEOB_279"/>
<evidence type="ECO:0000256" key="4">
    <source>
        <dbReference type="ARBA" id="ARBA00022475"/>
    </source>
</evidence>
<evidence type="ECO:0000313" key="12">
    <source>
        <dbReference type="Proteomes" id="UP000242753"/>
    </source>
</evidence>
<name>A0A0H5BX71_9ENTR</name>
<keyword evidence="12" id="KW-1185">Reference proteome</keyword>
<feature type="transmembrane region" description="Helical" evidence="10">
    <location>
        <begin position="130"/>
        <end position="147"/>
    </location>
</feature>
<sequence length="457" mass="50714">MQKYIKEARIVLSLAIPVIFAQIAQTAMGIVDTIMSGSVSAVDMAAVAIGTSMWLPVILFGHGLLLSLTPIISQFNGSGKRGCIPYQVCQGLWLAFGISCFIILLLYYCNQFINYILYLETPLNEKTKSFLFYLQWGAPGYLFFQVFRCQCEGLSYTKPGMVVSFIGLLSNIPINYIFIYGKLGMPVMGGSGCGIATALVYWIMFLLLYGYVNYSNIFHDLRLFKYFKRPNFLILKRLFLLGLPIALALFFEVTLFALVTLLVAPLGIVAVAGHQIALNFSSLMFVFPLSVGVAATIRIGFCLGEKNVEQAKISSWTSLIIGIILACCTAILTSLFRKQIALLYNDTPSVVSIASNLMLLASIYQISDSIQVIGNSVLRGYKDTRSIFYITFIAYWLLGLPCGYILALTDIFFPAMGPSGFWVGFIIGLTSSAILMIFRMYILQKQTSDYILEKSEN</sequence>
<evidence type="ECO:0000256" key="6">
    <source>
        <dbReference type="ARBA" id="ARBA00022989"/>
    </source>
</evidence>
<dbReference type="NCBIfam" id="TIGR00797">
    <property type="entry name" value="matE"/>
    <property type="match status" value="1"/>
</dbReference>
<dbReference type="InterPro" id="IPR050222">
    <property type="entry name" value="MATE_MdtK"/>
</dbReference>
<feature type="transmembrane region" description="Helical" evidence="10">
    <location>
        <begin position="199"/>
        <end position="217"/>
    </location>
</feature>
<evidence type="ECO:0000256" key="1">
    <source>
        <dbReference type="ARBA" id="ARBA00004429"/>
    </source>
</evidence>
<dbReference type="RefSeq" id="WP_281263765.1">
    <property type="nucleotide sequence ID" value="NZ_LN774881.1"/>
</dbReference>
<dbReference type="GO" id="GO:0006811">
    <property type="term" value="P:monoatomic ion transport"/>
    <property type="evidence" value="ECO:0007669"/>
    <property type="project" value="UniProtKB-KW"/>
</dbReference>
<evidence type="ECO:0000256" key="9">
    <source>
        <dbReference type="ARBA" id="ARBA00031636"/>
    </source>
</evidence>
<keyword evidence="2" id="KW-0813">Transport</keyword>
<dbReference type="GO" id="GO:0042910">
    <property type="term" value="F:xenobiotic transmembrane transporter activity"/>
    <property type="evidence" value="ECO:0007669"/>
    <property type="project" value="InterPro"/>
</dbReference>
<dbReference type="EMBL" id="LN774881">
    <property type="protein sequence ID" value="CEN32219.1"/>
    <property type="molecule type" value="Genomic_DNA"/>
</dbReference>
<dbReference type="GO" id="GO:0005886">
    <property type="term" value="C:plasma membrane"/>
    <property type="evidence" value="ECO:0007669"/>
    <property type="project" value="UniProtKB-SubCell"/>
</dbReference>
<dbReference type="InterPro" id="IPR048279">
    <property type="entry name" value="MdtK-like"/>
</dbReference>
<evidence type="ECO:0000256" key="8">
    <source>
        <dbReference type="ARBA" id="ARBA00023136"/>
    </source>
</evidence>
<keyword evidence="6 10" id="KW-1133">Transmembrane helix</keyword>